<comment type="caution">
    <text evidence="4">The sequence shown here is derived from an EMBL/GenBank/DDBJ whole genome shotgun (WGS) entry which is preliminary data.</text>
</comment>
<dbReference type="InterPro" id="IPR022385">
    <property type="entry name" value="Rhs_assc_core"/>
</dbReference>
<dbReference type="Proteomes" id="UP000321412">
    <property type="component" value="Unassembled WGS sequence"/>
</dbReference>
<evidence type="ECO:0000313" key="4">
    <source>
        <dbReference type="EMBL" id="TXD36695.1"/>
    </source>
</evidence>
<dbReference type="Pfam" id="PF25023">
    <property type="entry name" value="TEN_YD-shell"/>
    <property type="match status" value="1"/>
</dbReference>
<dbReference type="Gene3D" id="2.180.10.10">
    <property type="entry name" value="RHS repeat-associated core"/>
    <property type="match status" value="1"/>
</dbReference>
<dbReference type="PANTHER" id="PTHR32305">
    <property type="match status" value="1"/>
</dbReference>
<name>A0A5C6X4E3_9DELT</name>
<dbReference type="AlphaFoldDB" id="A0A5C6X4E3"/>
<dbReference type="OrthoDB" id="5458729at2"/>
<dbReference type="RefSeq" id="WP_146981823.1">
    <property type="nucleotide sequence ID" value="NZ_VOSM01000005.1"/>
</dbReference>
<evidence type="ECO:0000259" key="3">
    <source>
        <dbReference type="Pfam" id="PF25023"/>
    </source>
</evidence>
<protein>
    <submittedName>
        <fullName evidence="4">RHS repeat-associated core domain-containing protein</fullName>
    </submittedName>
</protein>
<evidence type="ECO:0000256" key="1">
    <source>
        <dbReference type="ARBA" id="ARBA00022737"/>
    </source>
</evidence>
<reference evidence="4 5" key="1">
    <citation type="submission" date="2019-08" db="EMBL/GenBank/DDBJ databases">
        <title>Bradymonadales sp. TMQ4.</title>
        <authorList>
            <person name="Liang Q."/>
        </authorList>
    </citation>
    <scope>NUCLEOTIDE SEQUENCE [LARGE SCALE GENOMIC DNA]</scope>
    <source>
        <strain evidence="4 5">TMQ4</strain>
    </source>
</reference>
<dbReference type="InterPro" id="IPR056823">
    <property type="entry name" value="TEN-like_YD-shell"/>
</dbReference>
<sequence>MQDQSPFNERRAFNDFGELEAQIFFGASSLSMGEPSFVDDYCQGQSTCSDTLLDAKYIRDNAGRLMERWVSYKFPTSVPRAAPSFNNQQFKYDTRGHLANFVEERNSLNPMIRAASTFEVDYTRGVHGSVTAWDTTFNTQNFVHDANRTADGRAIAFNLDFGSGVTEPVKYEDRGFIAELGGFSFEYDQWQQLTSVHRNGQKYAESYLYDFAGRLVATINRNDSSGSTIDFLILDGEKVVEQWRGAASQSAGGDQLELRGEYFWGPLQQQMIAARTADSNFDLVFTLTDALQSIIGVWNEDELRISEYAEYDPEGRISARAPDDTEDCSERNLAETPCHIGSLPHFGFTGAFRSTTTGLYRFGARWYSPRFGQFMSPDPLWYVDSFDVYGYAAFDPVNRWDPSGMASEGMGDAGRKGLWSWIKELFGFGGDSVGLTENEEQWPEPELGGSNFGDVRPLGPWGGPWDGANYRPGLPSYHESKAENRESRPEVSRDGNNITITLDLYFYSHHSPPWVTQRLVDRLTQTASEMWSGQFGRYNVTTEVRGHMHKKPFWRRSGHQVHVIRDARAIDTSGEHDVIARVIDGEMEIGTRVPEDTFAHEVGHLLGLGDRYVSDGGATYPGWEGNIMGRNNTSRSVWEVNILNILEFHGLAEPGDYQ</sequence>
<dbReference type="InterPro" id="IPR050708">
    <property type="entry name" value="T6SS_VgrG/RHS"/>
</dbReference>
<dbReference type="PANTHER" id="PTHR32305:SF15">
    <property type="entry name" value="PROTEIN RHSA-RELATED"/>
    <property type="match status" value="1"/>
</dbReference>
<dbReference type="NCBIfam" id="TIGR03696">
    <property type="entry name" value="Rhs_assc_core"/>
    <property type="match status" value="1"/>
</dbReference>
<organism evidence="4 5">
    <name type="scientific">Lujinxingia vulgaris</name>
    <dbReference type="NCBI Taxonomy" id="2600176"/>
    <lineage>
        <taxon>Bacteria</taxon>
        <taxon>Deltaproteobacteria</taxon>
        <taxon>Bradymonadales</taxon>
        <taxon>Lujinxingiaceae</taxon>
        <taxon>Lujinxingia</taxon>
    </lineage>
</organism>
<evidence type="ECO:0000313" key="5">
    <source>
        <dbReference type="Proteomes" id="UP000321412"/>
    </source>
</evidence>
<evidence type="ECO:0000256" key="2">
    <source>
        <dbReference type="SAM" id="MobiDB-lite"/>
    </source>
</evidence>
<feature type="region of interest" description="Disordered" evidence="2">
    <location>
        <begin position="472"/>
        <end position="493"/>
    </location>
</feature>
<dbReference type="SUPFAM" id="SSF55486">
    <property type="entry name" value="Metalloproteases ('zincins'), catalytic domain"/>
    <property type="match status" value="1"/>
</dbReference>
<keyword evidence="1" id="KW-0677">Repeat</keyword>
<gene>
    <name evidence="4" type="ORF">FRC98_12770</name>
</gene>
<dbReference type="EMBL" id="VOSM01000005">
    <property type="protein sequence ID" value="TXD36695.1"/>
    <property type="molecule type" value="Genomic_DNA"/>
</dbReference>
<accession>A0A5C6X4E3</accession>
<proteinExistence type="predicted"/>
<feature type="domain" description="Teneurin-like YD-shell" evidence="3">
    <location>
        <begin position="169"/>
        <end position="392"/>
    </location>
</feature>
<keyword evidence="5" id="KW-1185">Reference proteome</keyword>
<feature type="compositionally biased region" description="Basic and acidic residues" evidence="2">
    <location>
        <begin position="478"/>
        <end position="493"/>
    </location>
</feature>